<dbReference type="GO" id="GO:0005874">
    <property type="term" value="C:microtubule"/>
    <property type="evidence" value="ECO:0007669"/>
    <property type="project" value="UniProtKB-KW"/>
</dbReference>
<dbReference type="GO" id="GO:0005930">
    <property type="term" value="C:axoneme"/>
    <property type="evidence" value="ECO:0007669"/>
    <property type="project" value="UniProtKB-SubCell"/>
</dbReference>
<keyword evidence="7" id="KW-0963">Cytoplasm</keyword>
<evidence type="ECO:0000256" key="2">
    <source>
        <dbReference type="ARBA" id="ARBA00004300"/>
    </source>
</evidence>
<dbReference type="FunCoup" id="R7V520">
    <property type="interactions" value="65"/>
</dbReference>
<protein>
    <recommendedName>
        <fullName evidence="5">Cytoplasmic dynein 2 light intermediate chain 1</fullName>
    </recommendedName>
</protein>
<dbReference type="GO" id="GO:0035735">
    <property type="term" value="P:intraciliary transport involved in cilium assembly"/>
    <property type="evidence" value="ECO:0007669"/>
    <property type="project" value="InterPro"/>
</dbReference>
<comment type="subcellular location">
    <subcellularLocation>
        <location evidence="3">Cytoplasm</location>
        <location evidence="3">Cytoskeleton</location>
        <location evidence="3">Cilium axoneme</location>
    </subcellularLocation>
    <subcellularLocation>
        <location evidence="1">Cytoplasm</location>
        <location evidence="1">Cytoskeleton</location>
        <location evidence="1">Cilium basal body</location>
    </subcellularLocation>
    <subcellularLocation>
        <location evidence="2">Cytoplasm</location>
        <location evidence="2">Cytoskeleton</location>
        <location evidence="2">Microtubule organizing center</location>
        <location evidence="2">Centrosome</location>
    </subcellularLocation>
</comment>
<dbReference type="GO" id="GO:0045504">
    <property type="term" value="F:dynein heavy chain binding"/>
    <property type="evidence" value="ECO:0007669"/>
    <property type="project" value="TreeGrafter"/>
</dbReference>
<dbReference type="Pfam" id="PF05783">
    <property type="entry name" value="DLIC"/>
    <property type="match status" value="1"/>
</dbReference>
<dbReference type="Proteomes" id="UP000014760">
    <property type="component" value="Unassembled WGS sequence"/>
</dbReference>
<evidence type="ECO:0000256" key="13">
    <source>
        <dbReference type="ARBA" id="ARBA00023212"/>
    </source>
</evidence>
<evidence type="ECO:0000256" key="11">
    <source>
        <dbReference type="ARBA" id="ARBA00023069"/>
    </source>
</evidence>
<reference evidence="17" key="3">
    <citation type="submission" date="2015-06" db="UniProtKB">
        <authorList>
            <consortium name="EnsemblMetazoa"/>
        </authorList>
    </citation>
    <scope>IDENTIFICATION</scope>
</reference>
<proteinExistence type="inferred from homology"/>
<keyword evidence="14" id="KW-0966">Cell projection</keyword>
<feature type="coiled-coil region" evidence="15">
    <location>
        <begin position="322"/>
        <end position="353"/>
    </location>
</feature>
<keyword evidence="15" id="KW-0175">Coiled coil</keyword>
<gene>
    <name evidence="16" type="ORF">CAPTEDRAFT_165957</name>
</gene>
<evidence type="ECO:0000313" key="18">
    <source>
        <dbReference type="Proteomes" id="UP000014760"/>
    </source>
</evidence>
<dbReference type="PANTHER" id="PTHR13236:SF0">
    <property type="entry name" value="CYTOPLASMIC DYNEIN 2 LIGHT INTERMEDIATE CHAIN 1"/>
    <property type="match status" value="1"/>
</dbReference>
<dbReference type="EMBL" id="KB295123">
    <property type="protein sequence ID" value="ELU13557.1"/>
    <property type="molecule type" value="Genomic_DNA"/>
</dbReference>
<sequence length="355" mass="39675">MSKRGAEKSLWDIAIEDSHTAEAEGAKGEEKSILFVGSKNAGKTSIILRFLDKDEPAKPTTALEYTFGRRAKGHNLGKDLAHIYELGGGTWLSKLADIVISPSSLLHSSLALVLDLSKPEALWHTLETWLNHLRSLTDTAIGVAKADNPQIKDKLQKAAWERVGEDNVDKDMMTPFLLPLVIIGAKYDIFQDFDSEKRKVICKTLRFVAHTHGAHLQFFTVKQEALINRTRGVISNFVFGTSASKSVQLEHSKPLVIPAGMDSFNQIGSPPLADGDLGRVTARTPMELWKSAFTSFFPQQNVSDPAMVEDPAKDAQYKEISVDTMRLQKDEELERYRRLAERRMREMERLNEAAA</sequence>
<keyword evidence="11" id="KW-0969">Cilium</keyword>
<comment type="similarity">
    <text evidence="4">Belongs to the dynein light intermediate chain family.</text>
</comment>
<dbReference type="InterPro" id="IPR040045">
    <property type="entry name" value="DYNC2LI1"/>
</dbReference>
<keyword evidence="13" id="KW-0206">Cytoskeleton</keyword>
<dbReference type="InterPro" id="IPR022780">
    <property type="entry name" value="Dynein_light_int_chain"/>
</dbReference>
<dbReference type="HOGENOM" id="CLU_049395_0_0_1"/>
<dbReference type="GO" id="GO:0005868">
    <property type="term" value="C:cytoplasmic dynein complex"/>
    <property type="evidence" value="ECO:0007669"/>
    <property type="project" value="InterPro"/>
</dbReference>
<evidence type="ECO:0000313" key="16">
    <source>
        <dbReference type="EMBL" id="ELU13557.1"/>
    </source>
</evidence>
<dbReference type="GO" id="GO:0035721">
    <property type="term" value="P:intraciliary retrograde transport"/>
    <property type="evidence" value="ECO:0007669"/>
    <property type="project" value="InterPro"/>
</dbReference>
<evidence type="ECO:0000256" key="15">
    <source>
        <dbReference type="SAM" id="Coils"/>
    </source>
</evidence>
<dbReference type="STRING" id="283909.R7V520"/>
<organism evidence="16">
    <name type="scientific">Capitella teleta</name>
    <name type="common">Polychaete worm</name>
    <dbReference type="NCBI Taxonomy" id="283909"/>
    <lineage>
        <taxon>Eukaryota</taxon>
        <taxon>Metazoa</taxon>
        <taxon>Spiralia</taxon>
        <taxon>Lophotrochozoa</taxon>
        <taxon>Annelida</taxon>
        <taxon>Polychaeta</taxon>
        <taxon>Sedentaria</taxon>
        <taxon>Scolecida</taxon>
        <taxon>Capitellidae</taxon>
        <taxon>Capitella</taxon>
    </lineage>
</organism>
<dbReference type="EMBL" id="AMQN01005091">
    <property type="status" value="NOT_ANNOTATED_CDS"/>
    <property type="molecule type" value="Genomic_DNA"/>
</dbReference>
<evidence type="ECO:0000256" key="10">
    <source>
        <dbReference type="ARBA" id="ARBA00023017"/>
    </source>
</evidence>
<reference evidence="16 18" key="2">
    <citation type="journal article" date="2013" name="Nature">
        <title>Insights into bilaterian evolution from three spiralian genomes.</title>
        <authorList>
            <person name="Simakov O."/>
            <person name="Marletaz F."/>
            <person name="Cho S.J."/>
            <person name="Edsinger-Gonzales E."/>
            <person name="Havlak P."/>
            <person name="Hellsten U."/>
            <person name="Kuo D.H."/>
            <person name="Larsson T."/>
            <person name="Lv J."/>
            <person name="Arendt D."/>
            <person name="Savage R."/>
            <person name="Osoegawa K."/>
            <person name="de Jong P."/>
            <person name="Grimwood J."/>
            <person name="Chapman J.A."/>
            <person name="Shapiro H."/>
            <person name="Aerts A."/>
            <person name="Otillar R.P."/>
            <person name="Terry A.Y."/>
            <person name="Boore J.L."/>
            <person name="Grigoriev I.V."/>
            <person name="Lindberg D.R."/>
            <person name="Seaver E.C."/>
            <person name="Weisblat D.A."/>
            <person name="Putnam N.H."/>
            <person name="Rokhsar D.S."/>
        </authorList>
    </citation>
    <scope>NUCLEOTIDE SEQUENCE</scope>
    <source>
        <strain evidence="16 18">I ESC-2004</strain>
    </source>
</reference>
<evidence type="ECO:0000256" key="6">
    <source>
        <dbReference type="ARBA" id="ARBA00022473"/>
    </source>
</evidence>
<evidence type="ECO:0000313" key="17">
    <source>
        <dbReference type="EnsemblMetazoa" id="CapteP165957"/>
    </source>
</evidence>
<evidence type="ECO:0000256" key="3">
    <source>
        <dbReference type="ARBA" id="ARBA00004430"/>
    </source>
</evidence>
<dbReference type="PANTHER" id="PTHR13236">
    <property type="entry name" value="DYNEIN 2 LIGHT INTERMEDIATE CHAIN, ISOFORM 2"/>
    <property type="match status" value="1"/>
</dbReference>
<evidence type="ECO:0000256" key="4">
    <source>
        <dbReference type="ARBA" id="ARBA00006831"/>
    </source>
</evidence>
<keyword evidence="8" id="KW-0493">Microtubule</keyword>
<dbReference type="SUPFAM" id="SSF52540">
    <property type="entry name" value="P-loop containing nucleoside triphosphate hydrolases"/>
    <property type="match status" value="1"/>
</dbReference>
<keyword evidence="12" id="KW-0505">Motor protein</keyword>
<accession>R7V520</accession>
<evidence type="ECO:0000256" key="1">
    <source>
        <dbReference type="ARBA" id="ARBA00004120"/>
    </source>
</evidence>
<evidence type="ECO:0000256" key="9">
    <source>
        <dbReference type="ARBA" id="ARBA00022794"/>
    </source>
</evidence>
<evidence type="ECO:0000256" key="8">
    <source>
        <dbReference type="ARBA" id="ARBA00022701"/>
    </source>
</evidence>
<keyword evidence="10" id="KW-0243">Dynein</keyword>
<evidence type="ECO:0000256" key="5">
    <source>
        <dbReference type="ARBA" id="ARBA00018863"/>
    </source>
</evidence>
<keyword evidence="9" id="KW-0970">Cilium biogenesis/degradation</keyword>
<evidence type="ECO:0000256" key="12">
    <source>
        <dbReference type="ARBA" id="ARBA00023175"/>
    </source>
</evidence>
<keyword evidence="6" id="KW-0217">Developmental protein</keyword>
<dbReference type="OMA" id="FWEIAQG"/>
<evidence type="ECO:0000256" key="14">
    <source>
        <dbReference type="ARBA" id="ARBA00023273"/>
    </source>
</evidence>
<evidence type="ECO:0000256" key="7">
    <source>
        <dbReference type="ARBA" id="ARBA00022490"/>
    </source>
</evidence>
<dbReference type="Gene3D" id="3.40.50.300">
    <property type="entry name" value="P-loop containing nucleotide triphosphate hydrolases"/>
    <property type="match status" value="1"/>
</dbReference>
<dbReference type="AlphaFoldDB" id="R7V520"/>
<dbReference type="GO" id="GO:0036064">
    <property type="term" value="C:ciliary basal body"/>
    <property type="evidence" value="ECO:0007669"/>
    <property type="project" value="TreeGrafter"/>
</dbReference>
<dbReference type="InterPro" id="IPR027417">
    <property type="entry name" value="P-loop_NTPase"/>
</dbReference>
<dbReference type="OrthoDB" id="10263060at2759"/>
<dbReference type="EnsemblMetazoa" id="CapteT165957">
    <property type="protein sequence ID" value="CapteP165957"/>
    <property type="gene ID" value="CapteG165957"/>
</dbReference>
<name>R7V520_CAPTE</name>
<dbReference type="GO" id="GO:0005813">
    <property type="term" value="C:centrosome"/>
    <property type="evidence" value="ECO:0007669"/>
    <property type="project" value="UniProtKB-SubCell"/>
</dbReference>
<reference evidence="18" key="1">
    <citation type="submission" date="2012-12" db="EMBL/GenBank/DDBJ databases">
        <authorList>
            <person name="Hellsten U."/>
            <person name="Grimwood J."/>
            <person name="Chapman J.A."/>
            <person name="Shapiro H."/>
            <person name="Aerts A."/>
            <person name="Otillar R.P."/>
            <person name="Terry A.Y."/>
            <person name="Boore J.L."/>
            <person name="Simakov O."/>
            <person name="Marletaz F."/>
            <person name="Cho S.-J."/>
            <person name="Edsinger-Gonzales E."/>
            <person name="Havlak P."/>
            <person name="Kuo D.-H."/>
            <person name="Larsson T."/>
            <person name="Lv J."/>
            <person name="Arendt D."/>
            <person name="Savage R."/>
            <person name="Osoegawa K."/>
            <person name="de Jong P."/>
            <person name="Lindberg D.R."/>
            <person name="Seaver E.C."/>
            <person name="Weisblat D.A."/>
            <person name="Putnam N.H."/>
            <person name="Grigoriev I.V."/>
            <person name="Rokhsar D.S."/>
        </authorList>
    </citation>
    <scope>NUCLEOTIDE SEQUENCE</scope>
    <source>
        <strain evidence="18">I ESC-2004</strain>
    </source>
</reference>
<keyword evidence="18" id="KW-1185">Reference proteome</keyword>